<keyword evidence="1" id="KW-1133">Transmembrane helix</keyword>
<feature type="transmembrane region" description="Helical" evidence="1">
    <location>
        <begin position="7"/>
        <end position="35"/>
    </location>
</feature>
<comment type="caution">
    <text evidence="2">The sequence shown here is derived from an EMBL/GenBank/DDBJ whole genome shotgun (WGS) entry which is preliminary data.</text>
</comment>
<organism evidence="2 3">
    <name type="scientific">Lasiosphaeria miniovina</name>
    <dbReference type="NCBI Taxonomy" id="1954250"/>
    <lineage>
        <taxon>Eukaryota</taxon>
        <taxon>Fungi</taxon>
        <taxon>Dikarya</taxon>
        <taxon>Ascomycota</taxon>
        <taxon>Pezizomycotina</taxon>
        <taxon>Sordariomycetes</taxon>
        <taxon>Sordariomycetidae</taxon>
        <taxon>Sordariales</taxon>
        <taxon>Lasiosphaeriaceae</taxon>
        <taxon>Lasiosphaeria</taxon>
    </lineage>
</organism>
<evidence type="ECO:0000313" key="2">
    <source>
        <dbReference type="EMBL" id="KAK0733612.1"/>
    </source>
</evidence>
<evidence type="ECO:0000256" key="1">
    <source>
        <dbReference type="SAM" id="Phobius"/>
    </source>
</evidence>
<evidence type="ECO:0000313" key="3">
    <source>
        <dbReference type="Proteomes" id="UP001172101"/>
    </source>
</evidence>
<dbReference type="Proteomes" id="UP001172101">
    <property type="component" value="Unassembled WGS sequence"/>
</dbReference>
<keyword evidence="3" id="KW-1185">Reference proteome</keyword>
<accession>A0AA40ECU5</accession>
<name>A0AA40ECU5_9PEZI</name>
<protein>
    <submittedName>
        <fullName evidence="2">Uncharacterized protein</fullName>
    </submittedName>
</protein>
<proteinExistence type="predicted"/>
<sequence>MLRSFIISIGISITSFLFHAIPVIVALRIFVVILYPHGPDEPLPPASLPAVRAGVNRSESKVNQVKIVSIHIHHGRK</sequence>
<dbReference type="RefSeq" id="XP_060302489.1">
    <property type="nucleotide sequence ID" value="XM_060434197.1"/>
</dbReference>
<gene>
    <name evidence="2" type="ORF">B0T26DRAFT_29331</name>
</gene>
<reference evidence="2" key="1">
    <citation type="submission" date="2023-06" db="EMBL/GenBank/DDBJ databases">
        <title>Genome-scale phylogeny and comparative genomics of the fungal order Sordariales.</title>
        <authorList>
            <consortium name="Lawrence Berkeley National Laboratory"/>
            <person name="Hensen N."/>
            <person name="Bonometti L."/>
            <person name="Westerberg I."/>
            <person name="Brannstrom I.O."/>
            <person name="Guillou S."/>
            <person name="Cros-Aarteil S."/>
            <person name="Calhoun S."/>
            <person name="Haridas S."/>
            <person name="Kuo A."/>
            <person name="Mondo S."/>
            <person name="Pangilinan J."/>
            <person name="Riley R."/>
            <person name="LaButti K."/>
            <person name="Andreopoulos B."/>
            <person name="Lipzen A."/>
            <person name="Chen C."/>
            <person name="Yanf M."/>
            <person name="Daum C."/>
            <person name="Ng V."/>
            <person name="Clum A."/>
            <person name="Steindorff A."/>
            <person name="Ohm R."/>
            <person name="Martin F."/>
            <person name="Silar P."/>
            <person name="Natvig D."/>
            <person name="Lalanne C."/>
            <person name="Gautier V."/>
            <person name="Ament-velasquez S.L."/>
            <person name="Kruys A."/>
            <person name="Hutchinson M.I."/>
            <person name="Powell A.J."/>
            <person name="Barry K."/>
            <person name="Miller A.N."/>
            <person name="Grigoriev I.V."/>
            <person name="Debuchy R."/>
            <person name="Gladieux P."/>
            <person name="Thoren M.H."/>
            <person name="Johannesson H."/>
        </authorList>
    </citation>
    <scope>NUCLEOTIDE SEQUENCE</scope>
    <source>
        <strain evidence="2">SMH2392-1A</strain>
    </source>
</reference>
<dbReference type="GeneID" id="85317467"/>
<keyword evidence="1" id="KW-0472">Membrane</keyword>
<dbReference type="EMBL" id="JAUIRO010000001">
    <property type="protein sequence ID" value="KAK0733612.1"/>
    <property type="molecule type" value="Genomic_DNA"/>
</dbReference>
<keyword evidence="1" id="KW-0812">Transmembrane</keyword>
<dbReference type="AlphaFoldDB" id="A0AA40ECU5"/>